<proteinExistence type="predicted"/>
<gene>
    <name evidence="1" type="ORF">B5C08_09900</name>
</gene>
<evidence type="ECO:0000313" key="2">
    <source>
        <dbReference type="Proteomes" id="UP000218335"/>
    </source>
</evidence>
<protein>
    <submittedName>
        <fullName evidence="1">Accessory Sec system protein Asp3</fullName>
    </submittedName>
</protein>
<dbReference type="EMBL" id="MWUU01000013">
    <property type="protein sequence ID" value="PCF54394.1"/>
    <property type="molecule type" value="Genomic_DNA"/>
</dbReference>
<dbReference type="AlphaFoldDB" id="A0A2A4GVD6"/>
<evidence type="ECO:0000313" key="1">
    <source>
        <dbReference type="EMBL" id="PCF54394.1"/>
    </source>
</evidence>
<dbReference type="Proteomes" id="UP000218335">
    <property type="component" value="Unassembled WGS sequence"/>
</dbReference>
<dbReference type="GO" id="GO:0015031">
    <property type="term" value="P:protein transport"/>
    <property type="evidence" value="ECO:0007669"/>
    <property type="project" value="InterPro"/>
</dbReference>
<reference evidence="1 2" key="1">
    <citation type="journal article" date="2017" name="PLoS ONE">
        <title>Development of a real-time PCR for detection of Staphylococcus pseudintermedius using a novel automated comparison of whole-genome sequences.</title>
        <authorList>
            <person name="Verstappen K.M."/>
            <person name="Huijbregts L."/>
            <person name="Spaninks M."/>
            <person name="Wagenaar J.A."/>
            <person name="Fluit A.C."/>
            <person name="Duim B."/>
        </authorList>
    </citation>
    <scope>NUCLEOTIDE SEQUENCE [LARGE SCALE GENOMIC DNA]</scope>
    <source>
        <strain evidence="1 2">215070706401-1</strain>
    </source>
</reference>
<organism evidence="1 2">
    <name type="scientific">Staphylococcus delphini</name>
    <dbReference type="NCBI Taxonomy" id="53344"/>
    <lineage>
        <taxon>Bacteria</taxon>
        <taxon>Bacillati</taxon>
        <taxon>Bacillota</taxon>
        <taxon>Bacilli</taxon>
        <taxon>Bacillales</taxon>
        <taxon>Staphylococcaceae</taxon>
        <taxon>Staphylococcus</taxon>
        <taxon>Staphylococcus intermedius group</taxon>
    </lineage>
</organism>
<comment type="caution">
    <text evidence="1">The sequence shown here is derived from an EMBL/GenBank/DDBJ whole genome shotgun (WGS) entry which is preliminary data.</text>
</comment>
<accession>A0A2A4GVD6</accession>
<dbReference type="Pfam" id="PF15432">
    <property type="entry name" value="Sec-ASP3"/>
    <property type="match status" value="1"/>
</dbReference>
<dbReference type="InterPro" id="IPR022259">
    <property type="entry name" value="Acessory_Sec_prot_Asp3"/>
</dbReference>
<dbReference type="NCBIfam" id="TIGR03711">
    <property type="entry name" value="acc_sec_asp3"/>
    <property type="match status" value="1"/>
</dbReference>
<sequence length="321" mass="37026">MGECMIMGNRTHTIKWKTIHQDTFMYGSKLTFHPCVTEFENPLMPSGLPIHEWRMLTDFSRDKDTPQLPILKRQHTYRFDFDFSVTPDQSVYFIFIFLSKNGEEIERHIVKENQTDITFPEGAYSYKIKLMNAGAERLLFREMTITALSEKENTDMVISDIVNETNAGNYRNIIIIEPTTFNYKSVIRSVRHLNNVITINHWWQGDISSNIKKMRDYFASLSKKSEIHFVGFGAKSNVIAQILGNLLESQTFRTTHEDAAILSELSKDLAVYHVINKHTVIYDADNHPQNIPNYLADFINPVTQLNELDAFVLNNGGGKHV</sequence>
<name>A0A2A4GVD6_9STAP</name>